<accession>A0A8X7U1B4</accession>
<evidence type="ECO:0000259" key="1">
    <source>
        <dbReference type="Pfam" id="PF14368"/>
    </source>
</evidence>
<evidence type="ECO:0000313" key="3">
    <source>
        <dbReference type="Proteomes" id="UP000886595"/>
    </source>
</evidence>
<sequence>MASSSVCHCLNLLGSTLTPFSYFVQLQAQPCCSSLNQNYSQQLTCLCLFLNKNSTLSSDFPIHQKLELQLPQLCSIPPAQFIWASSVSPPSINSTGSQVSLGAKNNKSIIRLQMLCVMGLGNGLKQRAWNYQVSL</sequence>
<keyword evidence="3" id="KW-1185">Reference proteome</keyword>
<dbReference type="AlphaFoldDB" id="A0A8X7U1B4"/>
<protein>
    <recommendedName>
        <fullName evidence="1">Bifunctional inhibitor/plant lipid transfer protein/seed storage helical domain-containing protein</fullName>
    </recommendedName>
</protein>
<name>A0A8X7U1B4_BRACI</name>
<gene>
    <name evidence="2" type="ORF">Bca52824_078800</name>
</gene>
<proteinExistence type="predicted"/>
<dbReference type="Gene3D" id="1.10.110.10">
    <property type="entry name" value="Plant lipid-transfer and hydrophobic proteins"/>
    <property type="match status" value="1"/>
</dbReference>
<feature type="domain" description="Bifunctional inhibitor/plant lipid transfer protein/seed storage helical" evidence="1">
    <location>
        <begin position="17"/>
        <end position="77"/>
    </location>
</feature>
<comment type="caution">
    <text evidence="2">The sequence shown here is derived from an EMBL/GenBank/DDBJ whole genome shotgun (WGS) entry which is preliminary data.</text>
</comment>
<dbReference type="InterPro" id="IPR036312">
    <property type="entry name" value="Bifun_inhib/LTP/seed_sf"/>
</dbReference>
<dbReference type="OrthoDB" id="664243at2759"/>
<dbReference type="Proteomes" id="UP000886595">
    <property type="component" value="Unassembled WGS sequence"/>
</dbReference>
<dbReference type="EMBL" id="JAAMPC010000015">
    <property type="protein sequence ID" value="KAG2259506.1"/>
    <property type="molecule type" value="Genomic_DNA"/>
</dbReference>
<dbReference type="Pfam" id="PF14368">
    <property type="entry name" value="LTP_2"/>
    <property type="match status" value="1"/>
</dbReference>
<dbReference type="CDD" id="cd00010">
    <property type="entry name" value="AAI_LTSS"/>
    <property type="match status" value="1"/>
</dbReference>
<dbReference type="InterPro" id="IPR016140">
    <property type="entry name" value="Bifunc_inhib/LTP/seed_store"/>
</dbReference>
<reference evidence="2 3" key="1">
    <citation type="submission" date="2020-02" db="EMBL/GenBank/DDBJ databases">
        <authorList>
            <person name="Ma Q."/>
            <person name="Huang Y."/>
            <person name="Song X."/>
            <person name="Pei D."/>
        </authorList>
    </citation>
    <scope>NUCLEOTIDE SEQUENCE [LARGE SCALE GENOMIC DNA]</scope>
    <source>
        <strain evidence="2">Sxm20200214</strain>
        <tissue evidence="2">Leaf</tissue>
    </source>
</reference>
<dbReference type="SUPFAM" id="SSF47699">
    <property type="entry name" value="Bifunctional inhibitor/lipid-transfer protein/seed storage 2S albumin"/>
    <property type="match status" value="1"/>
</dbReference>
<evidence type="ECO:0000313" key="2">
    <source>
        <dbReference type="EMBL" id="KAG2259506.1"/>
    </source>
</evidence>
<organism evidence="2 3">
    <name type="scientific">Brassica carinata</name>
    <name type="common">Ethiopian mustard</name>
    <name type="synonym">Abyssinian cabbage</name>
    <dbReference type="NCBI Taxonomy" id="52824"/>
    <lineage>
        <taxon>Eukaryota</taxon>
        <taxon>Viridiplantae</taxon>
        <taxon>Streptophyta</taxon>
        <taxon>Embryophyta</taxon>
        <taxon>Tracheophyta</taxon>
        <taxon>Spermatophyta</taxon>
        <taxon>Magnoliopsida</taxon>
        <taxon>eudicotyledons</taxon>
        <taxon>Gunneridae</taxon>
        <taxon>Pentapetalae</taxon>
        <taxon>rosids</taxon>
        <taxon>malvids</taxon>
        <taxon>Brassicales</taxon>
        <taxon>Brassicaceae</taxon>
        <taxon>Brassiceae</taxon>
        <taxon>Brassica</taxon>
    </lineage>
</organism>